<dbReference type="RefSeq" id="WP_377317196.1">
    <property type="nucleotide sequence ID" value="NZ_JBHSNF010000001.1"/>
</dbReference>
<keyword evidence="15" id="KW-1185">Reference proteome</keyword>
<proteinExistence type="inferred from homology"/>
<dbReference type="Gene3D" id="3.55.50.30">
    <property type="match status" value="1"/>
</dbReference>
<evidence type="ECO:0000256" key="6">
    <source>
        <dbReference type="ARBA" id="ARBA00023004"/>
    </source>
</evidence>
<name>A0ABW0QKD4_9GAMM</name>
<feature type="signal peptide" evidence="12">
    <location>
        <begin position="1"/>
        <end position="25"/>
    </location>
</feature>
<evidence type="ECO:0000256" key="4">
    <source>
        <dbReference type="ARBA" id="ARBA00022496"/>
    </source>
</evidence>
<accession>A0ABW0QKD4</accession>
<keyword evidence="7 11" id="KW-0798">TonB box</keyword>
<protein>
    <submittedName>
        <fullName evidence="14">TonB-dependent receptor domain-containing protein</fullName>
    </submittedName>
</protein>
<evidence type="ECO:0000256" key="12">
    <source>
        <dbReference type="SAM" id="SignalP"/>
    </source>
</evidence>
<sequence>MRKSILAKCCLAALVGAGLAGPVMAAPFQTPAVSDTVIPAMPLNKALSTFAQHEHLQLVYVSKIADDMRTQGAPAGLSQQATLQRLLKGTGLKYRFLNAKTVTIYSADDPPAPGASSSEKPDSKQTVSLQAVVVTTGTHSFDRTEATSLSPIDVLTPEDLVGTGATNLASALRTLLPSFNFPQPSVTDATDAIQPAQLRGLAPDQTLVLINGKRQHTTAIVNVNGSLGRGSSPVDINAIPVNAIDHVEVLRDGAAAQYGSDAIAGVINIILKGGSQHGSASITGGQFTKGDGSTWQGGADGGFALGKKGWVHLSFNAMHQDPTNRAGPDNRYPGDPTFGTVTFHYGLPLIKARQGAINLQYDLTPNAQIYAFSLFNKRDVSAGGFFRSLSSYSGSHPDAAAVYPNGFLPTENSAIRDDSEVVGVRGKVAGWDYDFSANTGGNHWKLNTSDTYNYSLGSASPTGFYIGTLSDRQNLYNADFNREFNPAMLENPLTVAWGLEYRHENFEIKHGDAASFAGAGAQVYPGYQPGDAGSHSRNSHAIYVDLESDLTSKLSAGLAVRNEHYSDFGGTTSAKLSGRYEFNPTVALRGTVSNGFRAPSLQQEYYSSTAINFVADGSGNLIPYTIRTFPVGDAAAQALGAQSLKPEKSRNYSFGLVLTPTSGLYTTLDVYQIDIDHRIVLSGNLVGTAVQDYLTSVGIPFVSGGRFFTNAVDTRTRGVDLVSTYPVELQNSSLKFTGGLNYNKTDIRAIAANPPQLGLAGLTLPIIDRAEEGRITRGSPRTKAFLATDWHVSNWNFHGQVTRYGQFTTLGTTSSSDQTYGARFVLDASVNYNWNDWTFTLGGNDINDAYPEKSSSANNYHGILPYSGSSPFGFSGAYYYGTVAYHW</sequence>
<keyword evidence="3 10" id="KW-1134">Transmembrane beta strand</keyword>
<dbReference type="InterPro" id="IPR011662">
    <property type="entry name" value="Secretin/TonB_short_N"/>
</dbReference>
<feature type="chain" id="PRO_5046792545" evidence="12">
    <location>
        <begin position="26"/>
        <end position="887"/>
    </location>
</feature>
<keyword evidence="9 10" id="KW-0998">Cell outer membrane</keyword>
<evidence type="ECO:0000313" key="14">
    <source>
        <dbReference type="EMBL" id="MFC5524734.1"/>
    </source>
</evidence>
<keyword evidence="8 10" id="KW-0472">Membrane</keyword>
<keyword evidence="4" id="KW-0406">Ion transport</keyword>
<keyword evidence="4" id="KW-0410">Iron transport</keyword>
<comment type="caution">
    <text evidence="14">The sequence shown here is derived from an EMBL/GenBank/DDBJ whole genome shotgun (WGS) entry which is preliminary data.</text>
</comment>
<dbReference type="SMART" id="SM00965">
    <property type="entry name" value="STN"/>
    <property type="match status" value="1"/>
</dbReference>
<dbReference type="PANTHER" id="PTHR47234:SF3">
    <property type="entry name" value="SECRETIN_TONB SHORT N-TERMINAL DOMAIN-CONTAINING PROTEIN"/>
    <property type="match status" value="1"/>
</dbReference>
<dbReference type="InterPro" id="IPR039426">
    <property type="entry name" value="TonB-dep_rcpt-like"/>
</dbReference>
<evidence type="ECO:0000256" key="2">
    <source>
        <dbReference type="ARBA" id="ARBA00022448"/>
    </source>
</evidence>
<dbReference type="Proteomes" id="UP001596114">
    <property type="component" value="Unassembled WGS sequence"/>
</dbReference>
<keyword evidence="5 10" id="KW-0812">Transmembrane</keyword>
<dbReference type="EMBL" id="JBHSNF010000001">
    <property type="protein sequence ID" value="MFC5524734.1"/>
    <property type="molecule type" value="Genomic_DNA"/>
</dbReference>
<keyword evidence="6" id="KW-0408">Iron</keyword>
<evidence type="ECO:0000256" key="8">
    <source>
        <dbReference type="ARBA" id="ARBA00023136"/>
    </source>
</evidence>
<dbReference type="Pfam" id="PF07715">
    <property type="entry name" value="Plug"/>
    <property type="match status" value="1"/>
</dbReference>
<dbReference type="InterPro" id="IPR000531">
    <property type="entry name" value="Beta-barrel_TonB"/>
</dbReference>
<evidence type="ECO:0000256" key="7">
    <source>
        <dbReference type="ARBA" id="ARBA00023077"/>
    </source>
</evidence>
<reference evidence="15" key="1">
    <citation type="journal article" date="2019" name="Int. J. Syst. Evol. Microbiol.">
        <title>The Global Catalogue of Microorganisms (GCM) 10K type strain sequencing project: providing services to taxonomists for standard genome sequencing and annotation.</title>
        <authorList>
            <consortium name="The Broad Institute Genomics Platform"/>
            <consortium name="The Broad Institute Genome Sequencing Center for Infectious Disease"/>
            <person name="Wu L."/>
            <person name="Ma J."/>
        </authorList>
    </citation>
    <scope>NUCLEOTIDE SEQUENCE [LARGE SCALE GENOMIC DNA]</scope>
    <source>
        <strain evidence="15">CGMCC 1.16619</strain>
    </source>
</reference>
<gene>
    <name evidence="14" type="ORF">ACFPPA_03160</name>
</gene>
<feature type="domain" description="Secretin/TonB short N-terminal" evidence="13">
    <location>
        <begin position="56"/>
        <end position="107"/>
    </location>
</feature>
<evidence type="ECO:0000256" key="9">
    <source>
        <dbReference type="ARBA" id="ARBA00023237"/>
    </source>
</evidence>
<organism evidence="14 15">
    <name type="scientific">Rhodanobacter ginsengisoli</name>
    <dbReference type="NCBI Taxonomy" id="418646"/>
    <lineage>
        <taxon>Bacteria</taxon>
        <taxon>Pseudomonadati</taxon>
        <taxon>Pseudomonadota</taxon>
        <taxon>Gammaproteobacteria</taxon>
        <taxon>Lysobacterales</taxon>
        <taxon>Rhodanobacteraceae</taxon>
        <taxon>Rhodanobacter</taxon>
    </lineage>
</organism>
<evidence type="ECO:0000256" key="1">
    <source>
        <dbReference type="ARBA" id="ARBA00004571"/>
    </source>
</evidence>
<dbReference type="PANTHER" id="PTHR47234">
    <property type="match status" value="1"/>
</dbReference>
<comment type="similarity">
    <text evidence="10 11">Belongs to the TonB-dependent receptor family.</text>
</comment>
<dbReference type="Gene3D" id="2.170.130.10">
    <property type="entry name" value="TonB-dependent receptor, plug domain"/>
    <property type="match status" value="1"/>
</dbReference>
<evidence type="ECO:0000259" key="13">
    <source>
        <dbReference type="SMART" id="SM00965"/>
    </source>
</evidence>
<dbReference type="CDD" id="cd01347">
    <property type="entry name" value="ligand_gated_channel"/>
    <property type="match status" value="1"/>
</dbReference>
<comment type="subcellular location">
    <subcellularLocation>
        <location evidence="1 10">Cell outer membrane</location>
        <topology evidence="1 10">Multi-pass membrane protein</topology>
    </subcellularLocation>
</comment>
<dbReference type="InterPro" id="IPR012910">
    <property type="entry name" value="Plug_dom"/>
</dbReference>
<evidence type="ECO:0000313" key="15">
    <source>
        <dbReference type="Proteomes" id="UP001596114"/>
    </source>
</evidence>
<dbReference type="InterPro" id="IPR037066">
    <property type="entry name" value="Plug_dom_sf"/>
</dbReference>
<keyword evidence="2 10" id="KW-0813">Transport</keyword>
<keyword evidence="14" id="KW-0675">Receptor</keyword>
<evidence type="ECO:0000256" key="5">
    <source>
        <dbReference type="ARBA" id="ARBA00022692"/>
    </source>
</evidence>
<dbReference type="PROSITE" id="PS52016">
    <property type="entry name" value="TONB_DEPENDENT_REC_3"/>
    <property type="match status" value="1"/>
</dbReference>
<dbReference type="SUPFAM" id="SSF56935">
    <property type="entry name" value="Porins"/>
    <property type="match status" value="1"/>
</dbReference>
<evidence type="ECO:0000256" key="11">
    <source>
        <dbReference type="RuleBase" id="RU003357"/>
    </source>
</evidence>
<evidence type="ECO:0000256" key="10">
    <source>
        <dbReference type="PROSITE-ProRule" id="PRU01360"/>
    </source>
</evidence>
<keyword evidence="12" id="KW-0732">Signal</keyword>
<dbReference type="Gene3D" id="2.40.170.20">
    <property type="entry name" value="TonB-dependent receptor, beta-barrel domain"/>
    <property type="match status" value="1"/>
</dbReference>
<dbReference type="InterPro" id="IPR036942">
    <property type="entry name" value="Beta-barrel_TonB_sf"/>
</dbReference>
<dbReference type="Pfam" id="PF00593">
    <property type="entry name" value="TonB_dep_Rec_b-barrel"/>
    <property type="match status" value="1"/>
</dbReference>
<evidence type="ECO:0000256" key="3">
    <source>
        <dbReference type="ARBA" id="ARBA00022452"/>
    </source>
</evidence>